<dbReference type="SUPFAM" id="SSF89360">
    <property type="entry name" value="HesB-like domain"/>
    <property type="match status" value="1"/>
</dbReference>
<dbReference type="AlphaFoldDB" id="A0A2T1E275"/>
<comment type="caution">
    <text evidence="2">The sequence shown here is derived from an EMBL/GenBank/DDBJ whole genome shotgun (WGS) entry which is preliminary data.</text>
</comment>
<dbReference type="InterPro" id="IPR016092">
    <property type="entry name" value="ATAP"/>
</dbReference>
<dbReference type="NCBIfam" id="TIGR00049">
    <property type="entry name" value="iron-sulfur cluster assembly accessory protein"/>
    <property type="match status" value="1"/>
</dbReference>
<name>A0A2T1E275_9CYAN</name>
<dbReference type="InterPro" id="IPR017870">
    <property type="entry name" value="FeS_cluster_insertion_CS"/>
</dbReference>
<dbReference type="PANTHER" id="PTHR47265:SF1">
    <property type="entry name" value="IRON-SULFUR ASSEMBLY PROTEIN ISCA, CHLOROPLASTIC"/>
    <property type="match status" value="1"/>
</dbReference>
<dbReference type="InterPro" id="IPR031108">
    <property type="entry name" value="IscA_plant_cyanobact"/>
</dbReference>
<dbReference type="InterPro" id="IPR000361">
    <property type="entry name" value="ATAP_core_dom"/>
</dbReference>
<sequence>MIHLSHAASSEVSRLKAKRNDPGLLFRLSAQPSGCLELYYVMTFDATVRLDDRLFDCNGIQVIIDAQSLPAIDGLTLDYSEDLMGGGFRFHNPNATQSCGCGNSFSLHDATPSGQAY</sequence>
<gene>
    <name evidence="2" type="ORF">C7B82_18515</name>
</gene>
<evidence type="ECO:0000313" key="3">
    <source>
        <dbReference type="Proteomes" id="UP000239576"/>
    </source>
</evidence>
<dbReference type="GO" id="GO:0030674">
    <property type="term" value="F:protein-macromolecule adaptor activity"/>
    <property type="evidence" value="ECO:0007669"/>
    <property type="project" value="TreeGrafter"/>
</dbReference>
<reference evidence="3" key="1">
    <citation type="submission" date="2018-02" db="EMBL/GenBank/DDBJ databases">
        <authorList>
            <person name="Moore K."/>
            <person name="Momper L."/>
        </authorList>
    </citation>
    <scope>NUCLEOTIDE SEQUENCE [LARGE SCALE GENOMIC DNA]</scope>
    <source>
        <strain evidence="3">ULC18</strain>
    </source>
</reference>
<dbReference type="Proteomes" id="UP000239576">
    <property type="component" value="Unassembled WGS sequence"/>
</dbReference>
<evidence type="ECO:0000259" key="1">
    <source>
        <dbReference type="Pfam" id="PF01521"/>
    </source>
</evidence>
<organism evidence="2 3">
    <name type="scientific">Stenomitos frigidus ULC18</name>
    <dbReference type="NCBI Taxonomy" id="2107698"/>
    <lineage>
        <taxon>Bacteria</taxon>
        <taxon>Bacillati</taxon>
        <taxon>Cyanobacteriota</taxon>
        <taxon>Cyanophyceae</taxon>
        <taxon>Leptolyngbyales</taxon>
        <taxon>Leptolyngbyaceae</taxon>
        <taxon>Stenomitos</taxon>
    </lineage>
</organism>
<feature type="domain" description="Core" evidence="1">
    <location>
        <begin position="2"/>
        <end position="103"/>
    </location>
</feature>
<dbReference type="GO" id="GO:0051537">
    <property type="term" value="F:2 iron, 2 sulfur cluster binding"/>
    <property type="evidence" value="ECO:0007669"/>
    <property type="project" value="UniProtKB-ARBA"/>
</dbReference>
<dbReference type="InterPro" id="IPR035903">
    <property type="entry name" value="HesB-like_dom_sf"/>
</dbReference>
<keyword evidence="3" id="KW-1185">Reference proteome</keyword>
<dbReference type="EMBL" id="PVWK01000099">
    <property type="protein sequence ID" value="PSB26846.1"/>
    <property type="molecule type" value="Genomic_DNA"/>
</dbReference>
<protein>
    <submittedName>
        <fullName evidence="2">Iron-sulfur cluster assembly accessory protein</fullName>
    </submittedName>
</protein>
<dbReference type="Pfam" id="PF01521">
    <property type="entry name" value="Fe-S_biosyn"/>
    <property type="match status" value="1"/>
</dbReference>
<accession>A0A2T1E275</accession>
<dbReference type="RefSeq" id="WP_106257759.1">
    <property type="nucleotide sequence ID" value="NZ_CAWNSW010000139.1"/>
</dbReference>
<reference evidence="2 3" key="2">
    <citation type="submission" date="2018-03" db="EMBL/GenBank/DDBJ databases">
        <title>The ancient ancestry and fast evolution of plastids.</title>
        <authorList>
            <person name="Moore K.R."/>
            <person name="Magnabosco C."/>
            <person name="Momper L."/>
            <person name="Gold D.A."/>
            <person name="Bosak T."/>
            <person name="Fournier G.P."/>
        </authorList>
    </citation>
    <scope>NUCLEOTIDE SEQUENCE [LARGE SCALE GENOMIC DNA]</scope>
    <source>
        <strain evidence="2 3">ULC18</strain>
    </source>
</reference>
<dbReference type="Gene3D" id="2.60.300.12">
    <property type="entry name" value="HesB-like domain"/>
    <property type="match status" value="1"/>
</dbReference>
<evidence type="ECO:0000313" key="2">
    <source>
        <dbReference type="EMBL" id="PSB26846.1"/>
    </source>
</evidence>
<dbReference type="PROSITE" id="PS01152">
    <property type="entry name" value="HESB"/>
    <property type="match status" value="1"/>
</dbReference>
<dbReference type="OrthoDB" id="9801228at2"/>
<dbReference type="GO" id="GO:0016226">
    <property type="term" value="P:iron-sulfur cluster assembly"/>
    <property type="evidence" value="ECO:0007669"/>
    <property type="project" value="InterPro"/>
</dbReference>
<proteinExistence type="predicted"/>
<dbReference type="PANTHER" id="PTHR47265">
    <property type="entry name" value="IRON-SULFUR ASSEMBLY PROTEIN ISCA, CHLOROPLASTIC"/>
    <property type="match status" value="1"/>
</dbReference>